<evidence type="ECO:0000313" key="2">
    <source>
        <dbReference type="EMBL" id="PSN83742.1"/>
    </source>
</evidence>
<protein>
    <submittedName>
        <fullName evidence="2">Uncharacterized protein</fullName>
    </submittedName>
</protein>
<feature type="transmembrane region" description="Helical" evidence="1">
    <location>
        <begin position="14"/>
        <end position="33"/>
    </location>
</feature>
<keyword evidence="1" id="KW-0812">Transmembrane</keyword>
<feature type="non-terminal residue" evidence="2">
    <location>
        <position position="80"/>
    </location>
</feature>
<feature type="transmembrane region" description="Helical" evidence="1">
    <location>
        <begin position="45"/>
        <end position="63"/>
    </location>
</feature>
<gene>
    <name evidence="2" type="ORF">B9Q02_10205</name>
</gene>
<evidence type="ECO:0000256" key="1">
    <source>
        <dbReference type="SAM" id="Phobius"/>
    </source>
</evidence>
<reference evidence="2 3" key="1">
    <citation type="submission" date="2017-04" db="EMBL/GenBank/DDBJ databases">
        <title>Novel microbial lineages endemic to geothermal iron-oxide mats fill important gaps in the evolutionary history of Archaea.</title>
        <authorList>
            <person name="Jay Z.J."/>
            <person name="Beam J.P."/>
            <person name="Dlakic M."/>
            <person name="Rusch D.B."/>
            <person name="Kozubal M.A."/>
            <person name="Inskeep W.P."/>
        </authorList>
    </citation>
    <scope>NUCLEOTIDE SEQUENCE [LARGE SCALE GENOMIC DNA]</scope>
    <source>
        <strain evidence="2">BE_D</strain>
    </source>
</reference>
<dbReference type="AlphaFoldDB" id="A0A2R6ABG3"/>
<name>A0A2R6ABG3_9ARCH</name>
<dbReference type="EMBL" id="NEXD01000095">
    <property type="protein sequence ID" value="PSN83742.1"/>
    <property type="molecule type" value="Genomic_DNA"/>
</dbReference>
<dbReference type="Proteomes" id="UP000240569">
    <property type="component" value="Unassembled WGS sequence"/>
</dbReference>
<evidence type="ECO:0000313" key="3">
    <source>
        <dbReference type="Proteomes" id="UP000240569"/>
    </source>
</evidence>
<keyword evidence="1" id="KW-1133">Transmembrane helix</keyword>
<accession>A0A2R6ABG3</accession>
<comment type="caution">
    <text evidence="2">The sequence shown here is derived from an EMBL/GenBank/DDBJ whole genome shotgun (WGS) entry which is preliminary data.</text>
</comment>
<sequence length="80" mass="8565">MPDITSLVTTAVDYLFYAAWIAVGLSVVASVYFFATQDAKRGREFLFFSIAAAVTITAGWAVITSIGKVPNLSIPGAQYI</sequence>
<keyword evidence="1" id="KW-0472">Membrane</keyword>
<organism evidence="2 3">
    <name type="scientific">Candidatus Marsarchaeota G1 archaeon BE_D</name>
    <dbReference type="NCBI Taxonomy" id="1978156"/>
    <lineage>
        <taxon>Archaea</taxon>
        <taxon>Candidatus Marsarchaeota</taxon>
        <taxon>Candidatus Marsarchaeota group 1</taxon>
    </lineage>
</organism>
<proteinExistence type="predicted"/>